<protein>
    <recommendedName>
        <fullName evidence="2">Hydroxymethylglutaryl-CoA lyase</fullName>
    </recommendedName>
</protein>
<sequence>MSALVRTTLTRLRVCTSVLGNRQLPSATNQITSRWLSTSTFTQNSRYYDSQSGRWMNVPGAAGIRIHDATLAGGITSSLPLEERFRLLETLIAAGPYSVELWEGAVEEIRRTRWTNEAPVNIVAKVDKPEQCEPELYRAAAQVALGVRCDDKDALASDLRQAREIIKEASDVGLQVRAYVLNAFEGEDGDDNLHHAAAHEAVLQLADQGADLIVLSDCRGLAHEDSLRELVEEAFYMDVVGDTMLERLGVRASLDNCRLAARFGVQHFDAGMSPPPAGAGQPVVPDPRGLLRVLEEEGKECSTDPRALDTLFAELAAQTKQ</sequence>
<reference evidence="1" key="1">
    <citation type="submission" date="2021-01" db="EMBL/GenBank/DDBJ databases">
        <authorList>
            <person name="Corre E."/>
            <person name="Pelletier E."/>
            <person name="Niang G."/>
            <person name="Scheremetjew M."/>
            <person name="Finn R."/>
            <person name="Kale V."/>
            <person name="Holt S."/>
            <person name="Cochrane G."/>
            <person name="Meng A."/>
            <person name="Brown T."/>
            <person name="Cohen L."/>
        </authorList>
    </citation>
    <scope>NUCLEOTIDE SEQUENCE</scope>
    <source>
        <strain evidence="1">CCMP722</strain>
    </source>
</reference>
<dbReference type="Gene3D" id="3.20.20.70">
    <property type="entry name" value="Aldolase class I"/>
    <property type="match status" value="1"/>
</dbReference>
<gene>
    <name evidence="1" type="ORF">POBO1169_LOCUS8154</name>
</gene>
<dbReference type="SUPFAM" id="SSF51569">
    <property type="entry name" value="Aldolase"/>
    <property type="match status" value="1"/>
</dbReference>
<organism evidence="1">
    <name type="scientific">Pyramimonas obovata</name>
    <dbReference type="NCBI Taxonomy" id="1411642"/>
    <lineage>
        <taxon>Eukaryota</taxon>
        <taxon>Viridiplantae</taxon>
        <taxon>Chlorophyta</taxon>
        <taxon>Pyramimonadophyceae</taxon>
        <taxon>Pyramimonadales</taxon>
        <taxon>Pyramimonadaceae</taxon>
        <taxon>Pyramimonas</taxon>
        <taxon>Pyramimonas incertae sedis</taxon>
    </lineage>
</organism>
<evidence type="ECO:0008006" key="2">
    <source>
        <dbReference type="Google" id="ProtNLM"/>
    </source>
</evidence>
<proteinExistence type="predicted"/>
<name>A0A7S0R2L2_9CHLO</name>
<dbReference type="AlphaFoldDB" id="A0A7S0R2L2"/>
<dbReference type="EMBL" id="HBFA01015838">
    <property type="protein sequence ID" value="CAD8665348.1"/>
    <property type="molecule type" value="Transcribed_RNA"/>
</dbReference>
<evidence type="ECO:0000313" key="1">
    <source>
        <dbReference type="EMBL" id="CAD8665348.1"/>
    </source>
</evidence>
<accession>A0A7S0R2L2</accession>
<dbReference type="InterPro" id="IPR013785">
    <property type="entry name" value="Aldolase_TIM"/>
</dbReference>